<organism evidence="5 6">
    <name type="scientific">Colletotrichum salicis</name>
    <dbReference type="NCBI Taxonomy" id="1209931"/>
    <lineage>
        <taxon>Eukaryota</taxon>
        <taxon>Fungi</taxon>
        <taxon>Dikarya</taxon>
        <taxon>Ascomycota</taxon>
        <taxon>Pezizomycotina</taxon>
        <taxon>Sordariomycetes</taxon>
        <taxon>Hypocreomycetidae</taxon>
        <taxon>Glomerellales</taxon>
        <taxon>Glomerellaceae</taxon>
        <taxon>Colletotrichum</taxon>
        <taxon>Colletotrichum acutatum species complex</taxon>
    </lineage>
</organism>
<accession>A0A135V9H6</accession>
<comment type="caution">
    <text evidence="5">The sequence shown here is derived from an EMBL/GenBank/DDBJ whole genome shotgun (WGS) entry which is preliminary data.</text>
</comment>
<keyword evidence="3" id="KW-0560">Oxidoreductase</keyword>
<dbReference type="PANTHER" id="PTHR42901">
    <property type="entry name" value="ALCOHOL DEHYDROGENASE"/>
    <property type="match status" value="1"/>
</dbReference>
<dbReference type="PRINTS" id="PR00080">
    <property type="entry name" value="SDRFAMILY"/>
</dbReference>
<protein>
    <submittedName>
        <fullName evidence="5">Short-chain dehydrogenase</fullName>
    </submittedName>
</protein>
<reference evidence="5 6" key="1">
    <citation type="submission" date="2014-02" db="EMBL/GenBank/DDBJ databases">
        <title>The genome sequence of Colletotrichum salicis CBS 607.94.</title>
        <authorList>
            <person name="Baroncelli R."/>
            <person name="Thon M.R."/>
        </authorList>
    </citation>
    <scope>NUCLEOTIDE SEQUENCE [LARGE SCALE GENOMIC DNA]</scope>
    <source>
        <strain evidence="5 6">CBS 607.94</strain>
    </source>
</reference>
<sequence>MASLIKTEHYEPYPELSPHLLQTQFTNKTILITGAGSGIGASTARSFAQANAAKLILTGRTESTLQQTSAALRADFPNLQVSLHVGSVSSPEHVASLFASLDRSPDILVNNAGYLSEPMSFVDADLKDWWQGFTTNVFGTALVTQTYIRHRRGLKTGGADGEKPGVVININTKAAYEFHIPGMSSYGASKAAMLRLAEVIADDVPASEARVVSLHPGAVQTALLTKSGLKRKLTDEKLASDFVVWSASEEAAFLNGRMVLVNWDVPELVSWKDVIVKKDLLRTSIKEA</sequence>
<dbReference type="InterPro" id="IPR002347">
    <property type="entry name" value="SDR_fam"/>
</dbReference>
<proteinExistence type="inferred from homology"/>
<name>A0A135V9H6_9PEZI</name>
<dbReference type="InterPro" id="IPR020904">
    <property type="entry name" value="Sc_DH/Rdtase_CS"/>
</dbReference>
<dbReference type="Pfam" id="PF00106">
    <property type="entry name" value="adh_short"/>
    <property type="match status" value="1"/>
</dbReference>
<keyword evidence="6" id="KW-1185">Reference proteome</keyword>
<dbReference type="CDD" id="cd05233">
    <property type="entry name" value="SDR_c"/>
    <property type="match status" value="1"/>
</dbReference>
<dbReference type="PRINTS" id="PR00081">
    <property type="entry name" value="GDHRDH"/>
</dbReference>
<dbReference type="GO" id="GO:0016491">
    <property type="term" value="F:oxidoreductase activity"/>
    <property type="evidence" value="ECO:0007669"/>
    <property type="project" value="UniProtKB-KW"/>
</dbReference>
<evidence type="ECO:0000256" key="1">
    <source>
        <dbReference type="ARBA" id="ARBA00006484"/>
    </source>
</evidence>
<comment type="similarity">
    <text evidence="1 4">Belongs to the short-chain dehydrogenases/reductases (SDR) family.</text>
</comment>
<evidence type="ECO:0000256" key="2">
    <source>
        <dbReference type="ARBA" id="ARBA00022857"/>
    </source>
</evidence>
<evidence type="ECO:0000313" key="6">
    <source>
        <dbReference type="Proteomes" id="UP000070121"/>
    </source>
</evidence>
<dbReference type="PANTHER" id="PTHR42901:SF1">
    <property type="entry name" value="ALCOHOL DEHYDROGENASE"/>
    <property type="match status" value="1"/>
</dbReference>
<dbReference type="SUPFAM" id="SSF51735">
    <property type="entry name" value="NAD(P)-binding Rossmann-fold domains"/>
    <property type="match status" value="1"/>
</dbReference>
<dbReference type="STRING" id="1209931.A0A135V9H6"/>
<dbReference type="PROSITE" id="PS00061">
    <property type="entry name" value="ADH_SHORT"/>
    <property type="match status" value="1"/>
</dbReference>
<keyword evidence="2" id="KW-0521">NADP</keyword>
<dbReference type="AlphaFoldDB" id="A0A135V9H6"/>
<dbReference type="OrthoDB" id="1933717at2759"/>
<dbReference type="EMBL" id="JFFI01000134">
    <property type="protein sequence ID" value="KXH69298.1"/>
    <property type="molecule type" value="Genomic_DNA"/>
</dbReference>
<evidence type="ECO:0000256" key="3">
    <source>
        <dbReference type="ARBA" id="ARBA00023002"/>
    </source>
</evidence>
<dbReference type="Gene3D" id="3.40.50.720">
    <property type="entry name" value="NAD(P)-binding Rossmann-like Domain"/>
    <property type="match status" value="1"/>
</dbReference>
<evidence type="ECO:0000256" key="4">
    <source>
        <dbReference type="RuleBase" id="RU000363"/>
    </source>
</evidence>
<evidence type="ECO:0000313" key="5">
    <source>
        <dbReference type="EMBL" id="KXH69298.1"/>
    </source>
</evidence>
<gene>
    <name evidence="5" type="ORF">CSAL01_13694</name>
</gene>
<dbReference type="InterPro" id="IPR036291">
    <property type="entry name" value="NAD(P)-bd_dom_sf"/>
</dbReference>
<dbReference type="Proteomes" id="UP000070121">
    <property type="component" value="Unassembled WGS sequence"/>
</dbReference>